<keyword evidence="1" id="KW-0175">Coiled coil</keyword>
<dbReference type="EMBL" id="LSCQ01000103">
    <property type="protein sequence ID" value="KXB33120.1"/>
    <property type="molecule type" value="Genomic_DNA"/>
</dbReference>
<reference evidence="2 3" key="1">
    <citation type="submission" date="2016-01" db="EMBL/GenBank/DDBJ databases">
        <authorList>
            <person name="Oliw E.H."/>
        </authorList>
    </citation>
    <scope>NUCLEOTIDE SEQUENCE [LARGE SCALE GENOMIC DNA]</scope>
    <source>
        <strain evidence="2 3">KA00635</strain>
    </source>
</reference>
<name>A0A133XQB5_9LACT</name>
<evidence type="ECO:0000313" key="2">
    <source>
        <dbReference type="EMBL" id="KXB33120.1"/>
    </source>
</evidence>
<dbReference type="Gene3D" id="1.20.920.20">
    <property type="match status" value="1"/>
</dbReference>
<dbReference type="AlphaFoldDB" id="A0A133XQB5"/>
<dbReference type="RefSeq" id="WP_060937373.1">
    <property type="nucleotide sequence ID" value="NZ_KQ959338.1"/>
</dbReference>
<evidence type="ECO:0000313" key="3">
    <source>
        <dbReference type="Proteomes" id="UP000070422"/>
    </source>
</evidence>
<dbReference type="Proteomes" id="UP000070422">
    <property type="component" value="Unassembled WGS sequence"/>
</dbReference>
<comment type="caution">
    <text evidence="2">The sequence shown here is derived from an EMBL/GenBank/DDBJ whole genome shotgun (WGS) entry which is preliminary data.</text>
</comment>
<proteinExistence type="predicted"/>
<gene>
    <name evidence="2" type="ORF">HMPREF3187_01763</name>
</gene>
<evidence type="ECO:0000256" key="1">
    <source>
        <dbReference type="SAM" id="Coils"/>
    </source>
</evidence>
<sequence length="138" mass="15939">MLGRAFLKEELGLDEERITELFKRLNSDGLSSKRAKELTEELEETKAKLEESQEQLEQVLRSLKEESDLNNKLKEQVTSLTEQVAQANKENEKIKIECMKKSILFSYKLDPALSKYIRGTTPEEIEKDINKVMTCINS</sequence>
<dbReference type="PATRIC" id="fig|87541.4.peg.1744"/>
<accession>A0A133XQB5</accession>
<organism evidence="2 3">
    <name type="scientific">Aerococcus christensenii</name>
    <dbReference type="NCBI Taxonomy" id="87541"/>
    <lineage>
        <taxon>Bacteria</taxon>
        <taxon>Bacillati</taxon>
        <taxon>Bacillota</taxon>
        <taxon>Bacilli</taxon>
        <taxon>Lactobacillales</taxon>
        <taxon>Aerococcaceae</taxon>
        <taxon>Aerococcus</taxon>
    </lineage>
</organism>
<protein>
    <submittedName>
        <fullName evidence="2">Uncharacterized protein</fullName>
    </submittedName>
</protein>
<feature type="coiled-coil region" evidence="1">
    <location>
        <begin position="32"/>
        <end position="97"/>
    </location>
</feature>